<dbReference type="eggNOG" id="arCOG06218">
    <property type="taxonomic scope" value="Archaea"/>
</dbReference>
<evidence type="ECO:0000313" key="3">
    <source>
        <dbReference type="EMBL" id="AEH35798.1"/>
    </source>
</evidence>
<dbReference type="EMBL" id="CP002839">
    <property type="protein sequence ID" value="AEH35798.1"/>
    <property type="molecule type" value="Genomic_DNA"/>
</dbReference>
<name>F8DAJ3_HALXS</name>
<evidence type="ECO:0000256" key="2">
    <source>
        <dbReference type="SAM" id="Phobius"/>
    </source>
</evidence>
<proteinExistence type="predicted"/>
<sequence length="265" mass="28757">MVRLFVLAVAAGFMLFGWMALSSARELRDRQATIDELESTDEGRLEPGGEATISGPVSVVEPASPERTGPESNGTDSAALWAWRHRRKDGSGNGSQWRTVDGELAVGEFTVDHGWDRVHVDAAPLSAKVDDPFDSSQSFLDEPETDVYLGELDPINRFLERHGFADEGGIVSDVEVTFSVGRKTTMPDKYQATVVRDGDEVIVHGELIETADGYVLRGTDETPLSIAAGDIQNQEEQLRSEVRMRKAVSGVLFGLGVLVAILGVL</sequence>
<feature type="region of interest" description="Disordered" evidence="1">
    <location>
        <begin position="36"/>
        <end position="76"/>
    </location>
</feature>
<evidence type="ECO:0000313" key="4">
    <source>
        <dbReference type="Proteomes" id="UP000006794"/>
    </source>
</evidence>
<evidence type="ECO:0000256" key="1">
    <source>
        <dbReference type="SAM" id="MobiDB-lite"/>
    </source>
</evidence>
<gene>
    <name evidence="3" type="ordered locus">Halxa_1165</name>
</gene>
<keyword evidence="2" id="KW-0812">Transmembrane</keyword>
<keyword evidence="2" id="KW-0472">Membrane</keyword>
<dbReference type="OrthoDB" id="275810at2157"/>
<feature type="transmembrane region" description="Helical" evidence="2">
    <location>
        <begin position="247"/>
        <end position="264"/>
    </location>
</feature>
<accession>F8DAJ3</accession>
<dbReference type="AlphaFoldDB" id="F8DAJ3"/>
<dbReference type="KEGG" id="hxa:Halxa_1165"/>
<dbReference type="GeneID" id="10796135"/>
<dbReference type="RefSeq" id="WP_013878697.1">
    <property type="nucleotide sequence ID" value="NC_015666.1"/>
</dbReference>
<keyword evidence="2" id="KW-1133">Transmembrane helix</keyword>
<dbReference type="Proteomes" id="UP000006794">
    <property type="component" value="Chromosome"/>
</dbReference>
<keyword evidence="4" id="KW-1185">Reference proteome</keyword>
<reference evidence="3 4" key="1">
    <citation type="journal article" date="2012" name="Stand. Genomic Sci.">
        <title>Complete genome sequence of Halopiger xanaduensis type strain (SH-6(T)).</title>
        <authorList>
            <person name="Anderson I."/>
            <person name="Tindall B.J."/>
            <person name="Rohde M."/>
            <person name="Lucas S."/>
            <person name="Han J."/>
            <person name="Lapidus A."/>
            <person name="Cheng J.F."/>
            <person name="Goodwin L."/>
            <person name="Pitluck S."/>
            <person name="Peters L."/>
            <person name="Pati A."/>
            <person name="Mikhailova N."/>
            <person name="Pagani I."/>
            <person name="Teshima H."/>
            <person name="Han C."/>
            <person name="Tapia R."/>
            <person name="Land M."/>
            <person name="Woyke T."/>
            <person name="Klenk H.P."/>
            <person name="Kyrpides N."/>
            <person name="Ivanova N."/>
        </authorList>
    </citation>
    <scope>NUCLEOTIDE SEQUENCE [LARGE SCALE GENOMIC DNA]</scope>
    <source>
        <strain evidence="4">DSM 18323 / JCM 14033 / SH-6</strain>
    </source>
</reference>
<organism evidence="3 4">
    <name type="scientific">Halopiger xanaduensis (strain DSM 18323 / JCM 14033 / SH-6)</name>
    <dbReference type="NCBI Taxonomy" id="797210"/>
    <lineage>
        <taxon>Archaea</taxon>
        <taxon>Methanobacteriati</taxon>
        <taxon>Methanobacteriota</taxon>
        <taxon>Stenosarchaea group</taxon>
        <taxon>Halobacteria</taxon>
        <taxon>Halobacteriales</taxon>
        <taxon>Natrialbaceae</taxon>
        <taxon>Halopiger</taxon>
    </lineage>
</organism>
<dbReference type="HOGENOM" id="CLU_1048100_0_0_2"/>
<protein>
    <submittedName>
        <fullName evidence="3">Uncharacterized protein</fullName>
    </submittedName>
</protein>
<dbReference type="STRING" id="797210.Halxa_1165"/>